<protein>
    <submittedName>
        <fullName evidence="6">Putative eukaryotic translation initiation factor 3 subunit 7-like protein</fullName>
    </submittedName>
</protein>
<keyword evidence="2 6" id="KW-0396">Initiation factor</keyword>
<keyword evidence="4" id="KW-0648">Protein biosynthesis</keyword>
<keyword evidence="3" id="KW-0694">RNA-binding</keyword>
<accession>G0TX98</accession>
<proteinExistence type="predicted"/>
<dbReference type="OMA" id="FMDKRDN"/>
<evidence type="ECO:0000256" key="5">
    <source>
        <dbReference type="SAM" id="MobiDB-lite"/>
    </source>
</evidence>
<reference evidence="6" key="1">
    <citation type="journal article" date="2012" name="Proc. Natl. Acad. Sci. U.S.A.">
        <title>Antigenic diversity is generated by distinct evolutionary mechanisms in African trypanosome species.</title>
        <authorList>
            <person name="Jackson A.P."/>
            <person name="Berry A."/>
            <person name="Aslett M."/>
            <person name="Allison H.C."/>
            <person name="Burton P."/>
            <person name="Vavrova-Anderson J."/>
            <person name="Brown R."/>
            <person name="Browne H."/>
            <person name="Corton N."/>
            <person name="Hauser H."/>
            <person name="Gamble J."/>
            <person name="Gilderthorp R."/>
            <person name="Marcello L."/>
            <person name="McQuillan J."/>
            <person name="Otto T.D."/>
            <person name="Quail M.A."/>
            <person name="Sanders M.J."/>
            <person name="van Tonder A."/>
            <person name="Ginger M.L."/>
            <person name="Field M.C."/>
            <person name="Barry J.D."/>
            <person name="Hertz-Fowler C."/>
            <person name="Berriman M."/>
        </authorList>
    </citation>
    <scope>NUCLEOTIDE SEQUENCE</scope>
    <source>
        <strain evidence="6">Y486</strain>
    </source>
</reference>
<organism evidence="6">
    <name type="scientific">Trypanosoma vivax (strain Y486)</name>
    <dbReference type="NCBI Taxonomy" id="1055687"/>
    <lineage>
        <taxon>Eukaryota</taxon>
        <taxon>Discoba</taxon>
        <taxon>Euglenozoa</taxon>
        <taxon>Kinetoplastea</taxon>
        <taxon>Metakinetoplastina</taxon>
        <taxon>Trypanosomatida</taxon>
        <taxon>Trypanosomatidae</taxon>
        <taxon>Trypanosoma</taxon>
        <taxon>Duttonella</taxon>
    </lineage>
</organism>
<evidence type="ECO:0000256" key="2">
    <source>
        <dbReference type="ARBA" id="ARBA00022540"/>
    </source>
</evidence>
<dbReference type="InterPro" id="IPR007783">
    <property type="entry name" value="eIF3d"/>
</dbReference>
<gene>
    <name evidence="6" type="ORF">TVY486_0603790</name>
</gene>
<dbReference type="GO" id="GO:0003743">
    <property type="term" value="F:translation initiation factor activity"/>
    <property type="evidence" value="ECO:0007669"/>
    <property type="project" value="UniProtKB-KW"/>
</dbReference>
<evidence type="ECO:0000313" key="6">
    <source>
        <dbReference type="EMBL" id="CCC48588.1"/>
    </source>
</evidence>
<dbReference type="PANTHER" id="PTHR12399:SF0">
    <property type="entry name" value="EUKARYOTIC TRANSLATION INITIATION FACTOR 3 SUBUNIT D"/>
    <property type="match status" value="1"/>
</dbReference>
<evidence type="ECO:0000256" key="4">
    <source>
        <dbReference type="ARBA" id="ARBA00022917"/>
    </source>
</evidence>
<keyword evidence="1" id="KW-0963">Cytoplasm</keyword>
<evidence type="ECO:0000256" key="3">
    <source>
        <dbReference type="ARBA" id="ARBA00022884"/>
    </source>
</evidence>
<sequence>MAFVLPEIHESAPFSWGPPGDAEDGLLRSLPFLKTEEIKFIDWYDDMEMQSKEGHYKLVTDDRRIKALENMRAKDAQQRPKQWFDATRNQNPRNRQVNRGRRVGPLLLSETISFPHDAVKVASFELPGLVNMQFHGQIPRAVDIETVGHPPVFNTAVEAASCKKPVLIKKAKYDADHFKRSDTLSDEVFRSILKKEAPGEHPIVVTTDEILALIMSCSRCVHPWHLLFSSYNRMVFISKEDEGNVEKQWVGETVSTAYNQGDEDFATVEAVESLEAECTHASNAFVVSVCQTRQDKSGQKPGKPNKQQRLHRYRRYIMHEGTKNRYDLIVRCEVDAVRNNKYTRLFTLLEEYSHNKPSEWRKMLDSQQSTCVSSEFRNNMFKMSRWVSLCHLSNSMMTIGFVSFLRRAEGGASTDSYDLLSVCTAEHTALNMLFGIEISNLWAVADAIISTFIQNRDRDLYLVKRAGTKSVDFYYADADELDEDDSTDDDEA</sequence>
<dbReference type="VEuPathDB" id="TriTrypDB:TvY486_0603790"/>
<name>G0TX98_TRYVY</name>
<dbReference type="AlphaFoldDB" id="G0TX98"/>
<dbReference type="EMBL" id="HE573022">
    <property type="protein sequence ID" value="CCC48588.1"/>
    <property type="molecule type" value="Genomic_DNA"/>
</dbReference>
<dbReference type="GO" id="GO:0005852">
    <property type="term" value="C:eukaryotic translation initiation factor 3 complex"/>
    <property type="evidence" value="ECO:0007669"/>
    <property type="project" value="InterPro"/>
</dbReference>
<feature type="region of interest" description="Disordered" evidence="5">
    <location>
        <begin position="76"/>
        <end position="97"/>
    </location>
</feature>
<dbReference type="GO" id="GO:0003723">
    <property type="term" value="F:RNA binding"/>
    <property type="evidence" value="ECO:0007669"/>
    <property type="project" value="UniProtKB-KW"/>
</dbReference>
<dbReference type="Pfam" id="PF05091">
    <property type="entry name" value="eIF-3_zeta"/>
    <property type="match status" value="1"/>
</dbReference>
<evidence type="ECO:0000256" key="1">
    <source>
        <dbReference type="ARBA" id="ARBA00022490"/>
    </source>
</evidence>
<dbReference type="PANTHER" id="PTHR12399">
    <property type="entry name" value="EUKARYOTIC TRANSLATION INITIATION FACTOR 3 SUBUNIT 7"/>
    <property type="match status" value="1"/>
</dbReference>